<sequence length="195" mass="21206">MSAPESSQSDVPKDNVDLSERKQTPPALRVSPKPEEVCPHQSENADSSGGECSDFTLVNGHANAVEVSEKIIAKSKERAAARKKLEFLSTPVELKVCTVTANSQRPLPKMEQLSPKVDSISTADVSQDDPPNVPSEFVDTVLTTANGNHSKDICSSESLEPFSLDIPDESVLDLLDMSYCDDLMMDLPSYPPSWQ</sequence>
<feature type="region of interest" description="Disordered" evidence="1">
    <location>
        <begin position="1"/>
        <end position="53"/>
    </location>
</feature>
<evidence type="ECO:0000313" key="2">
    <source>
        <dbReference type="EMBL" id="GJM90830.1"/>
    </source>
</evidence>
<reference evidence="2" key="2">
    <citation type="submission" date="2021-12" db="EMBL/GenBank/DDBJ databases">
        <title>Resequencing data analysis of finger millet.</title>
        <authorList>
            <person name="Hatakeyama M."/>
            <person name="Aluri S."/>
            <person name="Balachadran M.T."/>
            <person name="Sivarajan S.R."/>
            <person name="Poveda L."/>
            <person name="Shimizu-Inatsugi R."/>
            <person name="Schlapbach R."/>
            <person name="Sreeman S.M."/>
            <person name="Shimizu K.K."/>
        </authorList>
    </citation>
    <scope>NUCLEOTIDE SEQUENCE</scope>
</reference>
<keyword evidence="3" id="KW-1185">Reference proteome</keyword>
<proteinExistence type="predicted"/>
<gene>
    <name evidence="2" type="primary">ga07148</name>
    <name evidence="2" type="ORF">PR202_ga07148</name>
</gene>
<reference evidence="2" key="1">
    <citation type="journal article" date="2018" name="DNA Res.">
        <title>Multiple hybrid de novo genome assembly of finger millet, an orphan allotetraploid crop.</title>
        <authorList>
            <person name="Hatakeyama M."/>
            <person name="Aluri S."/>
            <person name="Balachadran M.T."/>
            <person name="Sivarajan S.R."/>
            <person name="Patrignani A."/>
            <person name="Gruter S."/>
            <person name="Poveda L."/>
            <person name="Shimizu-Inatsugi R."/>
            <person name="Baeten J."/>
            <person name="Francoijs K.J."/>
            <person name="Nataraja K.N."/>
            <person name="Reddy Y.A.N."/>
            <person name="Phadnis S."/>
            <person name="Ravikumar R.L."/>
            <person name="Schlapbach R."/>
            <person name="Sreeman S.M."/>
            <person name="Shimizu K.K."/>
        </authorList>
    </citation>
    <scope>NUCLEOTIDE SEQUENCE</scope>
</reference>
<name>A0AAV5BYX2_ELECO</name>
<dbReference type="Proteomes" id="UP001054889">
    <property type="component" value="Unassembled WGS sequence"/>
</dbReference>
<dbReference type="AlphaFoldDB" id="A0AAV5BYX2"/>
<protein>
    <submittedName>
        <fullName evidence="2">Uncharacterized protein</fullName>
    </submittedName>
</protein>
<feature type="compositionally biased region" description="Polar residues" evidence="1">
    <location>
        <begin position="1"/>
        <end position="10"/>
    </location>
</feature>
<organism evidence="2 3">
    <name type="scientific">Eleusine coracana subsp. coracana</name>
    <dbReference type="NCBI Taxonomy" id="191504"/>
    <lineage>
        <taxon>Eukaryota</taxon>
        <taxon>Viridiplantae</taxon>
        <taxon>Streptophyta</taxon>
        <taxon>Embryophyta</taxon>
        <taxon>Tracheophyta</taxon>
        <taxon>Spermatophyta</taxon>
        <taxon>Magnoliopsida</taxon>
        <taxon>Liliopsida</taxon>
        <taxon>Poales</taxon>
        <taxon>Poaceae</taxon>
        <taxon>PACMAD clade</taxon>
        <taxon>Chloridoideae</taxon>
        <taxon>Cynodonteae</taxon>
        <taxon>Eleusininae</taxon>
        <taxon>Eleusine</taxon>
    </lineage>
</organism>
<evidence type="ECO:0000313" key="3">
    <source>
        <dbReference type="Proteomes" id="UP001054889"/>
    </source>
</evidence>
<evidence type="ECO:0000256" key="1">
    <source>
        <dbReference type="SAM" id="MobiDB-lite"/>
    </source>
</evidence>
<dbReference type="EMBL" id="BQKI01000003">
    <property type="protein sequence ID" value="GJM90830.1"/>
    <property type="molecule type" value="Genomic_DNA"/>
</dbReference>
<comment type="caution">
    <text evidence="2">The sequence shown here is derived from an EMBL/GenBank/DDBJ whole genome shotgun (WGS) entry which is preliminary data.</text>
</comment>
<accession>A0AAV5BYX2</accession>
<feature type="compositionally biased region" description="Basic and acidic residues" evidence="1">
    <location>
        <begin position="11"/>
        <end position="23"/>
    </location>
</feature>